<dbReference type="SUPFAM" id="SSF47384">
    <property type="entry name" value="Homodimeric domain of signal transducing histidine kinase"/>
    <property type="match status" value="1"/>
</dbReference>
<name>A0A4U0Y482_9PEZI</name>
<dbReference type="STRING" id="329884.A0A4U0Y482"/>
<comment type="caution">
    <text evidence="8">The sequence shown here is derived from an EMBL/GenBank/DDBJ whole genome shotgun (WGS) entry which is preliminary data.</text>
</comment>
<feature type="region of interest" description="Disordered" evidence="5">
    <location>
        <begin position="266"/>
        <end position="325"/>
    </location>
</feature>
<dbReference type="InterPro" id="IPR003594">
    <property type="entry name" value="HATPase_dom"/>
</dbReference>
<dbReference type="SUPFAM" id="SSF52172">
    <property type="entry name" value="CheY-like"/>
    <property type="match status" value="1"/>
</dbReference>
<evidence type="ECO:0000313" key="9">
    <source>
        <dbReference type="Proteomes" id="UP000309340"/>
    </source>
</evidence>
<dbReference type="SMART" id="SM00387">
    <property type="entry name" value="HATPase_c"/>
    <property type="match status" value="1"/>
</dbReference>
<dbReference type="InterPro" id="IPR029016">
    <property type="entry name" value="GAF-like_dom_sf"/>
</dbReference>
<gene>
    <name evidence="8" type="ORF">B0A55_04673</name>
</gene>
<dbReference type="SUPFAM" id="SSF55781">
    <property type="entry name" value="GAF domain-like"/>
    <property type="match status" value="1"/>
</dbReference>
<dbReference type="GO" id="GO:0000155">
    <property type="term" value="F:phosphorelay sensor kinase activity"/>
    <property type="evidence" value="ECO:0007669"/>
    <property type="project" value="InterPro"/>
</dbReference>
<dbReference type="PANTHER" id="PTHR43719:SF11">
    <property type="entry name" value="HISTIDINE KINASE_RESPONSE REGULATOR, PUTATIVE-RELATED"/>
    <property type="match status" value="1"/>
</dbReference>
<feature type="region of interest" description="Disordered" evidence="5">
    <location>
        <begin position="460"/>
        <end position="491"/>
    </location>
</feature>
<dbReference type="PANTHER" id="PTHR43719">
    <property type="entry name" value="TWO-COMPONENT HISTIDINE KINASE"/>
    <property type="match status" value="1"/>
</dbReference>
<dbReference type="InterPro" id="IPR003661">
    <property type="entry name" value="HisK_dim/P_dom"/>
</dbReference>
<dbReference type="Pfam" id="PF00512">
    <property type="entry name" value="HisKA"/>
    <property type="match status" value="1"/>
</dbReference>
<dbReference type="InterPro" id="IPR050956">
    <property type="entry name" value="2C_system_His_kinase"/>
</dbReference>
<feature type="domain" description="Histidine kinase" evidence="6">
    <location>
        <begin position="574"/>
        <end position="844"/>
    </location>
</feature>
<dbReference type="InterPro" id="IPR011006">
    <property type="entry name" value="CheY-like_superfamily"/>
</dbReference>
<dbReference type="Pfam" id="PF01590">
    <property type="entry name" value="GAF"/>
    <property type="match status" value="1"/>
</dbReference>
<evidence type="ECO:0000256" key="3">
    <source>
        <dbReference type="ARBA" id="ARBA00022777"/>
    </source>
</evidence>
<dbReference type="Gene3D" id="3.40.50.2300">
    <property type="match status" value="1"/>
</dbReference>
<dbReference type="InterPro" id="IPR036890">
    <property type="entry name" value="HATPase_C_sf"/>
</dbReference>
<evidence type="ECO:0000256" key="2">
    <source>
        <dbReference type="ARBA" id="ARBA00022679"/>
    </source>
</evidence>
<dbReference type="AlphaFoldDB" id="A0A4U0Y482"/>
<organism evidence="8 9">
    <name type="scientific">Friedmanniomyces simplex</name>
    <dbReference type="NCBI Taxonomy" id="329884"/>
    <lineage>
        <taxon>Eukaryota</taxon>
        <taxon>Fungi</taxon>
        <taxon>Dikarya</taxon>
        <taxon>Ascomycota</taxon>
        <taxon>Pezizomycotina</taxon>
        <taxon>Dothideomycetes</taxon>
        <taxon>Dothideomycetidae</taxon>
        <taxon>Mycosphaerellales</taxon>
        <taxon>Teratosphaeriaceae</taxon>
        <taxon>Friedmanniomyces</taxon>
    </lineage>
</organism>
<dbReference type="PRINTS" id="PR00344">
    <property type="entry name" value="BCTRLSENSOR"/>
</dbReference>
<feature type="region of interest" description="Disordered" evidence="5">
    <location>
        <begin position="367"/>
        <end position="387"/>
    </location>
</feature>
<reference evidence="8 9" key="1">
    <citation type="submission" date="2017-03" db="EMBL/GenBank/DDBJ databases">
        <title>Genomes of endolithic fungi from Antarctica.</title>
        <authorList>
            <person name="Coleine C."/>
            <person name="Masonjones S."/>
            <person name="Stajich J.E."/>
        </authorList>
    </citation>
    <scope>NUCLEOTIDE SEQUENCE [LARGE SCALE GENOMIC DNA]</scope>
    <source>
        <strain evidence="8 9">CCFEE 5184</strain>
    </source>
</reference>
<feature type="domain" description="Response regulatory" evidence="7">
    <location>
        <begin position="1122"/>
        <end position="1237"/>
    </location>
</feature>
<dbReference type="Pfam" id="PF00072">
    <property type="entry name" value="Response_reg"/>
    <property type="match status" value="1"/>
</dbReference>
<dbReference type="PROSITE" id="PS50109">
    <property type="entry name" value="HIS_KIN"/>
    <property type="match status" value="1"/>
</dbReference>
<feature type="region of interest" description="Disordered" evidence="5">
    <location>
        <begin position="1006"/>
        <end position="1058"/>
    </location>
</feature>
<feature type="compositionally biased region" description="Polar residues" evidence="5">
    <location>
        <begin position="1045"/>
        <end position="1054"/>
    </location>
</feature>
<feature type="compositionally biased region" description="Basic and acidic residues" evidence="5">
    <location>
        <begin position="1006"/>
        <end position="1017"/>
    </location>
</feature>
<evidence type="ECO:0000256" key="4">
    <source>
        <dbReference type="PROSITE-ProRule" id="PRU00169"/>
    </source>
</evidence>
<dbReference type="FunFam" id="3.30.450.40:FF:000083">
    <property type="entry name" value="Sensor histidine kinase/response regulator, putative (AFU_orthologue AFUA_4G00660)"/>
    <property type="match status" value="1"/>
</dbReference>
<dbReference type="InterPro" id="IPR036097">
    <property type="entry name" value="HisK_dim/P_sf"/>
</dbReference>
<dbReference type="Gene3D" id="3.30.450.40">
    <property type="match status" value="1"/>
</dbReference>
<feature type="compositionally biased region" description="Low complexity" evidence="5">
    <location>
        <begin position="294"/>
        <end position="308"/>
    </location>
</feature>
<dbReference type="InterPro" id="IPR003018">
    <property type="entry name" value="GAF"/>
</dbReference>
<dbReference type="SUPFAM" id="SSF55874">
    <property type="entry name" value="ATPase domain of HSP90 chaperone/DNA topoisomerase II/histidine kinase"/>
    <property type="match status" value="1"/>
</dbReference>
<dbReference type="Gene3D" id="3.30.565.10">
    <property type="entry name" value="Histidine kinase-like ATPase, C-terminal domain"/>
    <property type="match status" value="1"/>
</dbReference>
<dbReference type="InterPro" id="IPR004358">
    <property type="entry name" value="Sig_transdc_His_kin-like_C"/>
</dbReference>
<accession>A0A4U0Y482</accession>
<dbReference type="Proteomes" id="UP000309340">
    <property type="component" value="Unassembled WGS sequence"/>
</dbReference>
<feature type="compositionally biased region" description="Polar residues" evidence="5">
    <location>
        <begin position="266"/>
        <end position="278"/>
    </location>
</feature>
<dbReference type="OrthoDB" id="303614at2759"/>
<evidence type="ECO:0000256" key="1">
    <source>
        <dbReference type="ARBA" id="ARBA00022553"/>
    </source>
</evidence>
<proteinExistence type="predicted"/>
<keyword evidence="3" id="KW-0418">Kinase</keyword>
<dbReference type="EMBL" id="NAJQ01000019">
    <property type="protein sequence ID" value="TKA83003.1"/>
    <property type="molecule type" value="Genomic_DNA"/>
</dbReference>
<keyword evidence="9" id="KW-1185">Reference proteome</keyword>
<protein>
    <recommendedName>
        <fullName evidence="10">Histidine kinase</fullName>
    </recommendedName>
</protein>
<dbReference type="Pfam" id="PF02518">
    <property type="entry name" value="HATPase_c"/>
    <property type="match status" value="1"/>
</dbReference>
<feature type="modified residue" description="4-aspartylphosphate" evidence="4">
    <location>
        <position position="1167"/>
    </location>
</feature>
<evidence type="ECO:0000256" key="5">
    <source>
        <dbReference type="SAM" id="MobiDB-lite"/>
    </source>
</evidence>
<keyword evidence="2" id="KW-0808">Transferase</keyword>
<dbReference type="SMART" id="SM00388">
    <property type="entry name" value="HisKA"/>
    <property type="match status" value="1"/>
</dbReference>
<dbReference type="CDD" id="cd00082">
    <property type="entry name" value="HisKA"/>
    <property type="match status" value="1"/>
</dbReference>
<feature type="region of interest" description="Disordered" evidence="5">
    <location>
        <begin position="1097"/>
        <end position="1120"/>
    </location>
</feature>
<dbReference type="FunFam" id="1.10.287.130:FF:000023">
    <property type="entry name" value="Sensor histidine kinase/response regulator, putative"/>
    <property type="match status" value="1"/>
</dbReference>
<evidence type="ECO:0008006" key="10">
    <source>
        <dbReference type="Google" id="ProtNLM"/>
    </source>
</evidence>
<dbReference type="Gene3D" id="1.10.287.130">
    <property type="match status" value="1"/>
</dbReference>
<dbReference type="SMART" id="SM00448">
    <property type="entry name" value="REC"/>
    <property type="match status" value="1"/>
</dbReference>
<evidence type="ECO:0000259" key="7">
    <source>
        <dbReference type="PROSITE" id="PS50110"/>
    </source>
</evidence>
<evidence type="ECO:0000259" key="6">
    <source>
        <dbReference type="PROSITE" id="PS50109"/>
    </source>
</evidence>
<dbReference type="PROSITE" id="PS50110">
    <property type="entry name" value="RESPONSE_REGULATORY"/>
    <property type="match status" value="1"/>
</dbReference>
<keyword evidence="1 4" id="KW-0597">Phosphoprotein</keyword>
<evidence type="ECO:0000313" key="8">
    <source>
        <dbReference type="EMBL" id="TKA83003.1"/>
    </source>
</evidence>
<feature type="region of interest" description="Disordered" evidence="5">
    <location>
        <begin position="1071"/>
        <end position="1090"/>
    </location>
</feature>
<dbReference type="InterPro" id="IPR001789">
    <property type="entry name" value="Sig_transdc_resp-reg_receiver"/>
</dbReference>
<sequence>MDESTPPPSAHAKKLSLQDREVHRFYQSWLNAHGSSHNVANNVESLVQATLHGAGYRPHISRDKALSAFAQLAAFRLNAKRAMVSLIDATNQYIMAEGAGGTSIASAADLWLGTTVITRQDAVCEQCLDSTAIGRNDDGQTFTCPGLIVDDCRLDDRLKDRPYVLGEPGVRFYAGVPIISRTGIMLGAYAVSDEKPRSGLSADELRFLQKTAGAVMEHLEWARDRVDKIKGGMIVRGMASYIEGYTSLQGDHEDLPNYARTVGNQTATRAAKSAPTSRSPRRPDLQQARGTRASSPSPSRSSNVPSRPQTNSPPTPAKPDKAESASTMFARAVQILRESNLADGAAIFGATAGSTSTESYNATTTSFNHANPQYKPSTTPDQTSLGTNPTGEDFGTIDLTVSPAGRPCKVLAFALSDDRARSEIEQGSTLTLGTLERYFTLFPKGKVFYFTEQGLGLSSGDDETKGSAGEGEAAPVAATPRNAKQARRRSRDIDHRELLGKIPGARNVVFVPLYDVIEKRLMAGCFLWTSVTGQMMNLDDDLSYLRAFGNSIMSEVARMNVQKNEAAKTTFIASMSHELRSPLHGILGAAEFLVDTATDGYQTGLITSIATCGQTLLDTLNHVLDYSKINKLGRTQMRRSGKQNKGVKLHSDANMDSINMTTEVDLGVLVEEVVEAVIAGHAFAKLQHGSILSTTERGRGLTGTGRQLMSVNSLSGAESNVQESPEGSVSVLLDIEPKRSWLVRTQAGALCRIIMNLLGNSLKEPGASKINALVRVVDSGKGMTEDYLRDRLFIPFSQEDTFQPGTRLGLSIVKQIIDSLGGNVHVKSQEGVGTEVEVNICLNAADDPAASDLASDDVTRVIVPKFRGRHMVLLDPWAGRPDTERTARLQETLRKVCERWFEMRVSKATVMDQHGADFYLFSEPPPVDALVERVRGGGLKATSGRKIPLVLMCLNAKDAIVVNRDSSKRLAEVGAIVEVIPQPCGPRKLARALGICLKRMQEVAETSRENREDEHKSAVNSAADAEATRRAVNGSEPVQARQGERSGSTPPSSSLKRKTAIDSVPLSAAVAFPSPPPLDIETPGLNSELPMAAPIRPEKAHEKASSGGNTGGGEQDPNAPLNILLVDDNNVNLHLLTTFMKRNGYTYAAAENGLEASRTPIDYVLMDINMPVMNGVEATERIRDLERESEVKGAGVIALTGLGSKEARREAEAAGVDLFLPKPVNFGELKKLLVKRR</sequence>
<dbReference type="CDD" id="cd17546">
    <property type="entry name" value="REC_hyHK_CKI1_RcsC-like"/>
    <property type="match status" value="1"/>
</dbReference>
<dbReference type="InterPro" id="IPR005467">
    <property type="entry name" value="His_kinase_dom"/>
</dbReference>